<organism evidence="16 17">
    <name type="scientific">Megalurothrips usitatus</name>
    <name type="common">bean blossom thrips</name>
    <dbReference type="NCBI Taxonomy" id="439358"/>
    <lineage>
        <taxon>Eukaryota</taxon>
        <taxon>Metazoa</taxon>
        <taxon>Ecdysozoa</taxon>
        <taxon>Arthropoda</taxon>
        <taxon>Hexapoda</taxon>
        <taxon>Insecta</taxon>
        <taxon>Pterygota</taxon>
        <taxon>Neoptera</taxon>
        <taxon>Paraneoptera</taxon>
        <taxon>Thysanoptera</taxon>
        <taxon>Terebrantia</taxon>
        <taxon>Thripoidea</taxon>
        <taxon>Thripidae</taxon>
        <taxon>Megalurothrips</taxon>
    </lineage>
</organism>
<keyword evidence="5" id="KW-0479">Metal-binding</keyword>
<proteinExistence type="inferred from homology"/>
<dbReference type="InterPro" id="IPR031128">
    <property type="entry name" value="RNF14_RING-HC_Zfn"/>
</dbReference>
<evidence type="ECO:0000256" key="8">
    <source>
        <dbReference type="ARBA" id="ARBA00022786"/>
    </source>
</evidence>
<dbReference type="SMART" id="SM00184">
    <property type="entry name" value="RING"/>
    <property type="match status" value="2"/>
</dbReference>
<dbReference type="CDD" id="cd20341">
    <property type="entry name" value="BRcat_RBR_RNF14"/>
    <property type="match status" value="1"/>
</dbReference>
<evidence type="ECO:0000256" key="7">
    <source>
        <dbReference type="ARBA" id="ARBA00022771"/>
    </source>
</evidence>
<dbReference type="Pfam" id="PF05773">
    <property type="entry name" value="RWD"/>
    <property type="match status" value="1"/>
</dbReference>
<evidence type="ECO:0000256" key="2">
    <source>
        <dbReference type="ARBA" id="ARBA00004906"/>
    </source>
</evidence>
<keyword evidence="6" id="KW-0677">Repeat</keyword>
<dbReference type="InterPro" id="IPR001841">
    <property type="entry name" value="Znf_RING"/>
</dbReference>
<dbReference type="GO" id="GO:0016567">
    <property type="term" value="P:protein ubiquitination"/>
    <property type="evidence" value="ECO:0007669"/>
    <property type="project" value="InterPro"/>
</dbReference>
<dbReference type="Gene3D" id="3.10.110.10">
    <property type="entry name" value="Ubiquitin Conjugating Enzyme"/>
    <property type="match status" value="1"/>
</dbReference>
<keyword evidence="17" id="KW-1185">Reference proteome</keyword>
<evidence type="ECO:0000259" key="13">
    <source>
        <dbReference type="PROSITE" id="PS50089"/>
    </source>
</evidence>
<evidence type="ECO:0000256" key="4">
    <source>
        <dbReference type="ARBA" id="ARBA00022679"/>
    </source>
</evidence>
<dbReference type="CDD" id="cd23820">
    <property type="entry name" value="RWD_RNF14"/>
    <property type="match status" value="1"/>
</dbReference>
<evidence type="ECO:0000256" key="6">
    <source>
        <dbReference type="ARBA" id="ARBA00022737"/>
    </source>
</evidence>
<dbReference type="InterPro" id="IPR044066">
    <property type="entry name" value="TRIAD_supradom"/>
</dbReference>
<dbReference type="CDD" id="cd20354">
    <property type="entry name" value="Rcat_RBR_RNF14"/>
    <property type="match status" value="1"/>
</dbReference>
<dbReference type="Gene3D" id="2.20.25.20">
    <property type="match status" value="1"/>
</dbReference>
<dbReference type="InterPro" id="IPR013083">
    <property type="entry name" value="Znf_RING/FYVE/PHD"/>
</dbReference>
<evidence type="ECO:0000256" key="5">
    <source>
        <dbReference type="ARBA" id="ARBA00022723"/>
    </source>
</evidence>
<comment type="caution">
    <text evidence="16">The sequence shown here is derived from an EMBL/GenBank/DDBJ whole genome shotgun (WGS) entry which is preliminary data.</text>
</comment>
<keyword evidence="8" id="KW-0833">Ubl conjugation pathway</keyword>
<keyword evidence="4" id="KW-0808">Transferase</keyword>
<evidence type="ECO:0000259" key="14">
    <source>
        <dbReference type="PROSITE" id="PS50908"/>
    </source>
</evidence>
<dbReference type="CDD" id="cd16628">
    <property type="entry name" value="RING-HC_RBR_RNF14"/>
    <property type="match status" value="1"/>
</dbReference>
<dbReference type="Proteomes" id="UP001075354">
    <property type="component" value="Chromosome 16"/>
</dbReference>
<dbReference type="InterPro" id="IPR017907">
    <property type="entry name" value="Znf_RING_CS"/>
</dbReference>
<dbReference type="PROSITE" id="PS00518">
    <property type="entry name" value="ZF_RING_1"/>
    <property type="match status" value="1"/>
</dbReference>
<evidence type="ECO:0000256" key="9">
    <source>
        <dbReference type="ARBA" id="ARBA00022833"/>
    </source>
</evidence>
<comment type="similarity">
    <text evidence="10">Belongs to the RBR family. RNF14 subfamily.</text>
</comment>
<dbReference type="Gene3D" id="1.20.120.1750">
    <property type="match status" value="1"/>
</dbReference>
<feature type="compositionally biased region" description="Low complexity" evidence="12">
    <location>
        <begin position="190"/>
        <end position="205"/>
    </location>
</feature>
<dbReference type="InterPro" id="IPR002867">
    <property type="entry name" value="IBR_dom"/>
</dbReference>
<dbReference type="PROSITE" id="PS51873">
    <property type="entry name" value="TRIAD"/>
    <property type="match status" value="1"/>
</dbReference>
<evidence type="ECO:0000256" key="10">
    <source>
        <dbReference type="ARBA" id="ARBA00044508"/>
    </source>
</evidence>
<dbReference type="SUPFAM" id="SSF57850">
    <property type="entry name" value="RING/U-box"/>
    <property type="match status" value="3"/>
</dbReference>
<evidence type="ECO:0000256" key="1">
    <source>
        <dbReference type="ARBA" id="ARBA00001798"/>
    </source>
</evidence>
<evidence type="ECO:0000259" key="15">
    <source>
        <dbReference type="PROSITE" id="PS51873"/>
    </source>
</evidence>
<dbReference type="EMBL" id="JAPTSV010000016">
    <property type="protein sequence ID" value="KAJ1519383.1"/>
    <property type="molecule type" value="Genomic_DNA"/>
</dbReference>
<comment type="pathway">
    <text evidence="2">Protein modification; protein ubiquitination.</text>
</comment>
<feature type="compositionally biased region" description="Basic residues" evidence="12">
    <location>
        <begin position="229"/>
        <end position="240"/>
    </location>
</feature>
<feature type="domain" description="RWD" evidence="14">
    <location>
        <begin position="10"/>
        <end position="153"/>
    </location>
</feature>
<dbReference type="InterPro" id="IPR006575">
    <property type="entry name" value="RWD_dom"/>
</dbReference>
<reference evidence="16" key="1">
    <citation type="submission" date="2022-12" db="EMBL/GenBank/DDBJ databases">
        <title>Chromosome-level genome assembly of the bean flower thrips Megalurothrips usitatus.</title>
        <authorList>
            <person name="Ma L."/>
            <person name="Liu Q."/>
            <person name="Li H."/>
            <person name="Cai W."/>
        </authorList>
    </citation>
    <scope>NUCLEOTIDE SEQUENCE</scope>
    <source>
        <strain evidence="16">Cailab_2022a</strain>
    </source>
</reference>
<keyword evidence="9" id="KW-0862">Zinc</keyword>
<dbReference type="PROSITE" id="PS50908">
    <property type="entry name" value="RWD"/>
    <property type="match status" value="1"/>
</dbReference>
<dbReference type="AlphaFoldDB" id="A0AAV7X4N6"/>
<sequence>MSSDHDAQNDEMLALESIYDSDEFSFKKDDSEISGQFHAFVSLPSQVKIEYQFLSTYKKKVQLSQDKASVSAGSKGPVNQIFVKYLPPIEFSFTLPPDYPSTSPPRFTLICSWLGRKQLSKLCEKLDSLWDENRGLEILFLWLSFLKEESFSFLELDSTINLSKQYSYNLIQLEREKMLRRKSEGKDAEAGPSGSGPSSSLVESSKSAEKQEQGSKTLVATSQGSPTKGRGRGRGRHFHRPPQPPLPESSAMNSAVQPSRDGEGSRKPFHPKRGHHKESKPTLRYELDPRAVSCDTLQTSLIGHILEYNRIRCEKEFQRNIYSCQICFEDKPGSQCIEFCGCGHIFCRECVGGYFEVQIKEGNVRGLICPEKGCKSEALQSQILGLVSPELFSRYDELLLSSALDEMEDIVYCPRKTCQYPVTYEKGETMARCAHCSYTFCTLCRMTYHGVERCRIKIDSGLVAEYKSASKERKEFLERKYGRRTLQEMLETGYSEQWIRGNSKSCPHCQAAIEKSDGCNKMTCWKCNTFFCWICMTRLNPSSPYNHFNSPTSPCFNLLFHGVVESGSDDDDIFLDFQESDSEGEDYFGYVP</sequence>
<evidence type="ECO:0000256" key="12">
    <source>
        <dbReference type="SAM" id="MobiDB-lite"/>
    </source>
</evidence>
<protein>
    <recommendedName>
        <fullName evidence="3">RBR-type E3 ubiquitin transferase</fullName>
        <ecNumber evidence="3">2.3.2.31</ecNumber>
    </recommendedName>
</protein>
<dbReference type="PANTHER" id="PTHR11685">
    <property type="entry name" value="RBR FAMILY RING FINGER AND IBR DOMAIN-CONTAINING"/>
    <property type="match status" value="1"/>
</dbReference>
<evidence type="ECO:0000313" key="16">
    <source>
        <dbReference type="EMBL" id="KAJ1519383.1"/>
    </source>
</evidence>
<feature type="domain" description="RING-type" evidence="13">
    <location>
        <begin position="324"/>
        <end position="370"/>
    </location>
</feature>
<dbReference type="SMART" id="SM00647">
    <property type="entry name" value="IBR"/>
    <property type="match status" value="2"/>
</dbReference>
<feature type="region of interest" description="Disordered" evidence="12">
    <location>
        <begin position="181"/>
        <end position="284"/>
    </location>
</feature>
<dbReference type="InterPro" id="IPR047548">
    <property type="entry name" value="Rcat_RBR_RNF14"/>
</dbReference>
<dbReference type="EC" id="2.3.2.31" evidence="3"/>
<accession>A0AAV7X4N6</accession>
<evidence type="ECO:0000313" key="17">
    <source>
        <dbReference type="Proteomes" id="UP001075354"/>
    </source>
</evidence>
<dbReference type="FunFam" id="3.30.40.10:FF:000137">
    <property type="entry name" value="RanBP-type and C3HC4-type zinc finger-containing protein 1"/>
    <property type="match status" value="1"/>
</dbReference>
<comment type="catalytic activity">
    <reaction evidence="1">
        <text>[E2 ubiquitin-conjugating enzyme]-S-ubiquitinyl-L-cysteine + [acceptor protein]-L-lysine = [E2 ubiquitin-conjugating enzyme]-L-cysteine + [acceptor protein]-N(6)-ubiquitinyl-L-lysine.</text>
        <dbReference type="EC" id="2.3.2.31"/>
    </reaction>
</comment>
<dbReference type="SMART" id="SM00591">
    <property type="entry name" value="RWD"/>
    <property type="match status" value="1"/>
</dbReference>
<dbReference type="Pfam" id="PF22191">
    <property type="entry name" value="IBR_1"/>
    <property type="match status" value="1"/>
</dbReference>
<dbReference type="InterPro" id="IPR031127">
    <property type="entry name" value="E3_UB_ligase_RBR"/>
</dbReference>
<feature type="domain" description="RING-type" evidence="15">
    <location>
        <begin position="320"/>
        <end position="559"/>
    </location>
</feature>
<feature type="compositionally biased region" description="Basic residues" evidence="12">
    <location>
        <begin position="267"/>
        <end position="278"/>
    </location>
</feature>
<feature type="compositionally biased region" description="Polar residues" evidence="12">
    <location>
        <begin position="214"/>
        <end position="226"/>
    </location>
</feature>
<name>A0AAV7X4N6_9NEOP</name>
<dbReference type="Gene3D" id="3.30.40.10">
    <property type="entry name" value="Zinc/RING finger domain, C3HC4 (zinc finger)"/>
    <property type="match status" value="1"/>
</dbReference>
<dbReference type="PROSITE" id="PS50089">
    <property type="entry name" value="ZF_RING_2"/>
    <property type="match status" value="1"/>
</dbReference>
<evidence type="ECO:0000256" key="3">
    <source>
        <dbReference type="ARBA" id="ARBA00012251"/>
    </source>
</evidence>
<keyword evidence="7 11" id="KW-0863">Zinc-finger</keyword>
<gene>
    <name evidence="16" type="ORF">ONE63_004675</name>
</gene>
<dbReference type="GO" id="GO:0061630">
    <property type="term" value="F:ubiquitin protein ligase activity"/>
    <property type="evidence" value="ECO:0007669"/>
    <property type="project" value="UniProtKB-EC"/>
</dbReference>
<dbReference type="GO" id="GO:0008270">
    <property type="term" value="F:zinc ion binding"/>
    <property type="evidence" value="ECO:0007669"/>
    <property type="project" value="UniProtKB-KW"/>
</dbReference>
<dbReference type="SUPFAM" id="SSF54495">
    <property type="entry name" value="UBC-like"/>
    <property type="match status" value="1"/>
</dbReference>
<dbReference type="InterPro" id="IPR016135">
    <property type="entry name" value="UBQ-conjugating_enzyme/RWD"/>
</dbReference>
<evidence type="ECO:0000256" key="11">
    <source>
        <dbReference type="PROSITE-ProRule" id="PRU00175"/>
    </source>
</evidence>
<dbReference type="Pfam" id="PF01485">
    <property type="entry name" value="IBR"/>
    <property type="match status" value="1"/>
</dbReference>